<dbReference type="EMBL" id="BMMF01000012">
    <property type="protein sequence ID" value="GGK46545.1"/>
    <property type="molecule type" value="Genomic_DNA"/>
</dbReference>
<comment type="caution">
    <text evidence="14">The sequence shown here is derived from an EMBL/GenBank/DDBJ whole genome shotgun (WGS) entry which is preliminary data.</text>
</comment>
<dbReference type="InterPro" id="IPR035090">
    <property type="entry name" value="Pyridoxal_P_attach_site"/>
</dbReference>
<comment type="catalytic activity">
    <reaction evidence="1 13">
        <text>[(1-&gt;4)-alpha-D-glucosyl](n) + phosphate = [(1-&gt;4)-alpha-D-glucosyl](n-1) + alpha-D-glucose 1-phosphate</text>
        <dbReference type="Rhea" id="RHEA:41732"/>
        <dbReference type="Rhea" id="RHEA-COMP:9584"/>
        <dbReference type="Rhea" id="RHEA-COMP:9586"/>
        <dbReference type="ChEBI" id="CHEBI:15444"/>
        <dbReference type="ChEBI" id="CHEBI:43474"/>
        <dbReference type="ChEBI" id="CHEBI:58601"/>
        <dbReference type="EC" id="2.4.1.1"/>
    </reaction>
</comment>
<keyword evidence="15" id="KW-1185">Reference proteome</keyword>
<evidence type="ECO:0000256" key="7">
    <source>
        <dbReference type="ARBA" id="ARBA00022676"/>
    </source>
</evidence>
<gene>
    <name evidence="14" type="primary">glgP</name>
    <name evidence="14" type="ORF">GCM10011322_37010</name>
</gene>
<evidence type="ECO:0000256" key="4">
    <source>
        <dbReference type="ARBA" id="ARBA00006047"/>
    </source>
</evidence>
<organism evidence="14 15">
    <name type="scientific">Salinarimonas ramus</name>
    <dbReference type="NCBI Taxonomy" id="690164"/>
    <lineage>
        <taxon>Bacteria</taxon>
        <taxon>Pseudomonadati</taxon>
        <taxon>Pseudomonadota</taxon>
        <taxon>Alphaproteobacteria</taxon>
        <taxon>Hyphomicrobiales</taxon>
        <taxon>Salinarimonadaceae</taxon>
        <taxon>Salinarimonas</taxon>
    </lineage>
</organism>
<dbReference type="Pfam" id="PF00343">
    <property type="entry name" value="Phosphorylase"/>
    <property type="match status" value="1"/>
</dbReference>
<comment type="similarity">
    <text evidence="4 13">Belongs to the glycogen phosphorylase family.</text>
</comment>
<comment type="function">
    <text evidence="13">Allosteric enzyme that catalyzes the rate-limiting step in glycogen catabolism, the phosphorolytic cleavage of glycogen to produce glucose-1-phosphate, and plays a central role in maintaining cellular and organismal glucose homeostasis.</text>
</comment>
<evidence type="ECO:0000256" key="9">
    <source>
        <dbReference type="ARBA" id="ARBA00022898"/>
    </source>
</evidence>
<evidence type="ECO:0000256" key="10">
    <source>
        <dbReference type="ARBA" id="ARBA00023277"/>
    </source>
</evidence>
<dbReference type="EC" id="2.4.1.1" evidence="13"/>
<dbReference type="PANTHER" id="PTHR11468:SF3">
    <property type="entry name" value="GLYCOGEN PHOSPHORYLASE, LIVER FORM"/>
    <property type="match status" value="1"/>
</dbReference>
<keyword evidence="5" id="KW-0963">Cytoplasm</keyword>
<evidence type="ECO:0000256" key="8">
    <source>
        <dbReference type="ARBA" id="ARBA00022679"/>
    </source>
</evidence>
<dbReference type="GO" id="GO:0030170">
    <property type="term" value="F:pyridoxal phosphate binding"/>
    <property type="evidence" value="ECO:0007669"/>
    <property type="project" value="InterPro"/>
</dbReference>
<dbReference type="GO" id="GO:0005737">
    <property type="term" value="C:cytoplasm"/>
    <property type="evidence" value="ECO:0007669"/>
    <property type="project" value="UniProtKB-SubCell"/>
</dbReference>
<evidence type="ECO:0000256" key="11">
    <source>
        <dbReference type="ARBA" id="ARBA00025174"/>
    </source>
</evidence>
<evidence type="ECO:0000256" key="6">
    <source>
        <dbReference type="ARBA" id="ARBA00022533"/>
    </source>
</evidence>
<keyword evidence="9 12" id="KW-0663">Pyridoxal phosphate</keyword>
<dbReference type="InterPro" id="IPR011833">
    <property type="entry name" value="Glycg_phsphrylas"/>
</dbReference>
<keyword evidence="8 13" id="KW-0808">Transferase</keyword>
<protein>
    <recommendedName>
        <fullName evidence="13">Alpha-1,4 glucan phosphorylase</fullName>
        <ecNumber evidence="13">2.4.1.1</ecNumber>
    </recommendedName>
</protein>
<feature type="modified residue" description="N6-(pyridoxal phosphate)lysine" evidence="12">
    <location>
        <position position="744"/>
    </location>
</feature>
<evidence type="ECO:0000256" key="2">
    <source>
        <dbReference type="ARBA" id="ARBA00001933"/>
    </source>
</evidence>
<dbReference type="NCBIfam" id="TIGR02093">
    <property type="entry name" value="P_ylase"/>
    <property type="match status" value="1"/>
</dbReference>
<evidence type="ECO:0000313" key="15">
    <source>
        <dbReference type="Proteomes" id="UP000600449"/>
    </source>
</evidence>
<accession>A0A917V766</accession>
<dbReference type="FunFam" id="3.40.50.2000:FF:000003">
    <property type="entry name" value="Alpha-1,4 glucan phosphorylase"/>
    <property type="match status" value="1"/>
</dbReference>
<comment type="cofactor">
    <cofactor evidence="2 13">
        <name>pyridoxal 5'-phosphate</name>
        <dbReference type="ChEBI" id="CHEBI:597326"/>
    </cofactor>
</comment>
<sequence>MSVVDQNVKRALARKTDAVTSAEAEAEAMVATKAPAGKPAKKATKASAKAPAGLATAEAALEASAPLGEPASLEDAPMPSGAPAIDGMVDPAMLREAILKKLMYGVGKDASRASDHDWLVATILALRDGIVDRWIDSTRRTYASGKKRVYYLSLEFLIGRLLFDSLGNLGLIEATREALRPLGVDLDRLREVEPDAALGNGGLGRLAACFIESLSSLKIPAYGYGIRYDYGLFKQAIADGWQREIPEDWLSFGNPWEFERPEVAYEIGFGGHVVDEETGHGSVRRVWQPGEKIIAAAYDTPIVGWRGQHINTLRLWAAKAPQPIALEAFNVGDYVGAMAQRARIEAISRVLYPSDATPAGYELRLRQEYFFTAASLQDLIRRHLQAYGTLVNLGEKAAIQLNDTHPAIAVAELMRLLIDVHGIAYDDAWRLTRQTLNYTNHTLLPEALETWSVQLMERLLPRHMELIYRINWHHLEALSRNAAHDQDLIRSVSLIDETNGRRVRMGHLAFLGSNKVNGVSALHTELMRETVFEDLHKLFPDRIVSKTNGVTFRRWLQQCNPALTKLLVDTLGEGVLDDPGLLRGLEAYADKPDFQARYAAVKHANKEKLARVIEDRTGWKVDPTALFDVQIKRIHEYKRQLLNVLETVALYHAIKANPDAAWPKRVKIFAGKAAASYAQAKLIIKLAHDVARVVNTDPEIGDKLKLIFLPNYNVSLAEVIIPAADLSEQISTAGMEASGTGNMKLALNGALTIGTLDGANVEIREQVGEENIVIFGLTADEVTKVRKAGLSPDERSARLARVLYEIETGVFSPEDPTRFDPIIQALARNDHFLVCPDFDAYWDAQREVDALWADQDAWRRMTILNTARIDWFSSDRTISEYAAEIWNAEPL</sequence>
<dbReference type="SUPFAM" id="SSF53756">
    <property type="entry name" value="UDP-Glycosyltransferase/glycogen phosphorylase"/>
    <property type="match status" value="1"/>
</dbReference>
<dbReference type="PANTHER" id="PTHR11468">
    <property type="entry name" value="GLYCOGEN PHOSPHORYLASE"/>
    <property type="match status" value="1"/>
</dbReference>
<keyword evidence="10 13" id="KW-0119">Carbohydrate metabolism</keyword>
<evidence type="ECO:0000256" key="3">
    <source>
        <dbReference type="ARBA" id="ARBA00004496"/>
    </source>
</evidence>
<dbReference type="PROSITE" id="PS00102">
    <property type="entry name" value="PHOSPHORYLASE"/>
    <property type="match status" value="1"/>
</dbReference>
<dbReference type="PIRSF" id="PIRSF000460">
    <property type="entry name" value="Pprylas_GlgP"/>
    <property type="match status" value="1"/>
</dbReference>
<evidence type="ECO:0000256" key="5">
    <source>
        <dbReference type="ARBA" id="ARBA00022490"/>
    </source>
</evidence>
<evidence type="ECO:0000313" key="14">
    <source>
        <dbReference type="EMBL" id="GGK46545.1"/>
    </source>
</evidence>
<evidence type="ECO:0000256" key="13">
    <source>
        <dbReference type="RuleBase" id="RU000587"/>
    </source>
</evidence>
<evidence type="ECO:0000256" key="1">
    <source>
        <dbReference type="ARBA" id="ARBA00001275"/>
    </source>
</evidence>
<dbReference type="AlphaFoldDB" id="A0A917V766"/>
<dbReference type="InterPro" id="IPR000811">
    <property type="entry name" value="Glyco_trans_35"/>
</dbReference>
<dbReference type="Gene3D" id="3.40.50.2000">
    <property type="entry name" value="Glycogen Phosphorylase B"/>
    <property type="match status" value="2"/>
</dbReference>
<keyword evidence="6" id="KW-0021">Allosteric enzyme</keyword>
<dbReference type="GO" id="GO:0008184">
    <property type="term" value="F:glycogen phosphorylase activity"/>
    <property type="evidence" value="ECO:0007669"/>
    <property type="project" value="InterPro"/>
</dbReference>
<evidence type="ECO:0000256" key="12">
    <source>
        <dbReference type="PIRSR" id="PIRSR000460-1"/>
    </source>
</evidence>
<dbReference type="Proteomes" id="UP000600449">
    <property type="component" value="Unassembled WGS sequence"/>
</dbReference>
<proteinExistence type="inferred from homology"/>
<keyword evidence="7 13" id="KW-0328">Glycosyltransferase</keyword>
<comment type="function">
    <text evidence="11">Phosphorylase is an important allosteric enzyme in carbohydrate metabolism. Enzymes from different sources differ in their regulatory mechanisms and in their natural substrates. However, all known phosphorylases share catalytic and structural properties.</text>
</comment>
<dbReference type="FunFam" id="3.40.50.2000:FF:000153">
    <property type="entry name" value="Alpha-1,4 glucan phosphorylase"/>
    <property type="match status" value="1"/>
</dbReference>
<comment type="subcellular location">
    <subcellularLocation>
        <location evidence="3">Cytoplasm</location>
    </subcellularLocation>
</comment>
<dbReference type="CDD" id="cd04300">
    <property type="entry name" value="GT35_Glycogen_Phosphorylase"/>
    <property type="match status" value="1"/>
</dbReference>
<reference evidence="14 15" key="1">
    <citation type="journal article" date="2014" name="Int. J. Syst. Evol. Microbiol.">
        <title>Complete genome sequence of Corynebacterium casei LMG S-19264T (=DSM 44701T), isolated from a smear-ripened cheese.</title>
        <authorList>
            <consortium name="US DOE Joint Genome Institute (JGI-PGF)"/>
            <person name="Walter F."/>
            <person name="Albersmeier A."/>
            <person name="Kalinowski J."/>
            <person name="Ruckert C."/>
        </authorList>
    </citation>
    <scope>NUCLEOTIDE SEQUENCE [LARGE SCALE GENOMIC DNA]</scope>
    <source>
        <strain evidence="14 15">CGMCC 1.9161</strain>
    </source>
</reference>
<name>A0A917V766_9HYPH</name>
<dbReference type="GO" id="GO:0005980">
    <property type="term" value="P:glycogen catabolic process"/>
    <property type="evidence" value="ECO:0007669"/>
    <property type="project" value="UniProtKB-ARBA"/>
</dbReference>